<dbReference type="Gene3D" id="3.80.10.10">
    <property type="entry name" value="Ribonuclease Inhibitor"/>
    <property type="match status" value="1"/>
</dbReference>
<dbReference type="SMR" id="A2ERT0"/>
<accession>A2ERT0</accession>
<dbReference type="PANTHER" id="PTHR24112:SF66">
    <property type="entry name" value="LEUCINE-RICH REPEAT, ISOFORM F"/>
    <property type="match status" value="1"/>
</dbReference>
<feature type="compositionally biased region" description="Polar residues" evidence="1">
    <location>
        <begin position="828"/>
        <end position="841"/>
    </location>
</feature>
<dbReference type="Proteomes" id="UP000001542">
    <property type="component" value="Unassembled WGS sequence"/>
</dbReference>
<dbReference type="STRING" id="5722.A2ERT0"/>
<dbReference type="OrthoDB" id="18598at2759"/>
<dbReference type="InterPro" id="IPR051279">
    <property type="entry name" value="PP1-Reg/Actin-Interact_Protein"/>
</dbReference>
<dbReference type="VEuPathDB" id="TrichDB:TVAGG3_0183010"/>
<evidence type="ECO:0000313" key="2">
    <source>
        <dbReference type="EMBL" id="EAY04661.1"/>
    </source>
</evidence>
<feature type="compositionally biased region" description="Acidic residues" evidence="1">
    <location>
        <begin position="800"/>
        <end position="815"/>
    </location>
</feature>
<dbReference type="GO" id="GO:0016477">
    <property type="term" value="P:cell migration"/>
    <property type="evidence" value="ECO:0000318"/>
    <property type="project" value="GO_Central"/>
</dbReference>
<dbReference type="InParanoid" id="A2ERT0"/>
<dbReference type="GO" id="GO:0030027">
    <property type="term" value="C:lamellipodium"/>
    <property type="evidence" value="ECO:0000318"/>
    <property type="project" value="GO_Central"/>
</dbReference>
<proteinExistence type="predicted"/>
<dbReference type="PANTHER" id="PTHR24112">
    <property type="entry name" value="LEUCINE-RICH REPEAT, ISOFORM F-RELATED"/>
    <property type="match status" value="1"/>
</dbReference>
<name>A2ERT0_TRIV3</name>
<dbReference type="VEuPathDB" id="TrichDB:TVAG_227780"/>
<feature type="region of interest" description="Disordered" evidence="1">
    <location>
        <begin position="783"/>
        <end position="841"/>
    </location>
</feature>
<protein>
    <recommendedName>
        <fullName evidence="4">Leucine Rich Repeat family protein</fullName>
    </recommendedName>
</protein>
<evidence type="ECO:0000256" key="1">
    <source>
        <dbReference type="SAM" id="MobiDB-lite"/>
    </source>
</evidence>
<reference evidence="2" key="1">
    <citation type="submission" date="2006-10" db="EMBL/GenBank/DDBJ databases">
        <authorList>
            <person name="Amadeo P."/>
            <person name="Zhao Q."/>
            <person name="Wortman J."/>
            <person name="Fraser-Liggett C."/>
            <person name="Carlton J."/>
        </authorList>
    </citation>
    <scope>NUCLEOTIDE SEQUENCE</scope>
    <source>
        <strain evidence="2">G3</strain>
    </source>
</reference>
<dbReference type="EMBL" id="DS113469">
    <property type="protein sequence ID" value="EAY04661.1"/>
    <property type="molecule type" value="Genomic_DNA"/>
</dbReference>
<dbReference type="RefSeq" id="XP_001316884.1">
    <property type="nucleotide sequence ID" value="XM_001316849.1"/>
</dbReference>
<dbReference type="SUPFAM" id="SSF52047">
    <property type="entry name" value="RNI-like"/>
    <property type="match status" value="1"/>
</dbReference>
<dbReference type="OMA" id="KIYATHG"/>
<keyword evidence="3" id="KW-1185">Reference proteome</keyword>
<gene>
    <name evidence="2" type="ORF">TVAG_227780</name>
</gene>
<dbReference type="AlphaFoldDB" id="A2ERT0"/>
<dbReference type="GO" id="GO:0005886">
    <property type="term" value="C:plasma membrane"/>
    <property type="evidence" value="ECO:0000318"/>
    <property type="project" value="GO_Central"/>
</dbReference>
<evidence type="ECO:0008006" key="4">
    <source>
        <dbReference type="Google" id="ProtNLM"/>
    </source>
</evidence>
<reference evidence="2" key="2">
    <citation type="journal article" date="2007" name="Science">
        <title>Draft genome sequence of the sexually transmitted pathogen Trichomonas vaginalis.</title>
        <authorList>
            <person name="Carlton J.M."/>
            <person name="Hirt R.P."/>
            <person name="Silva J.C."/>
            <person name="Delcher A.L."/>
            <person name="Schatz M."/>
            <person name="Zhao Q."/>
            <person name="Wortman J.R."/>
            <person name="Bidwell S.L."/>
            <person name="Alsmark U.C.M."/>
            <person name="Besteiro S."/>
            <person name="Sicheritz-Ponten T."/>
            <person name="Noel C.J."/>
            <person name="Dacks J.B."/>
            <person name="Foster P.G."/>
            <person name="Simillion C."/>
            <person name="Van de Peer Y."/>
            <person name="Miranda-Saavedra D."/>
            <person name="Barton G.J."/>
            <person name="Westrop G.D."/>
            <person name="Mueller S."/>
            <person name="Dessi D."/>
            <person name="Fiori P.L."/>
            <person name="Ren Q."/>
            <person name="Paulsen I."/>
            <person name="Zhang H."/>
            <person name="Bastida-Corcuera F.D."/>
            <person name="Simoes-Barbosa A."/>
            <person name="Brown M.T."/>
            <person name="Hayes R.D."/>
            <person name="Mukherjee M."/>
            <person name="Okumura C.Y."/>
            <person name="Schneider R."/>
            <person name="Smith A.J."/>
            <person name="Vanacova S."/>
            <person name="Villalvazo M."/>
            <person name="Haas B.J."/>
            <person name="Pertea M."/>
            <person name="Feldblyum T.V."/>
            <person name="Utterback T.R."/>
            <person name="Shu C.L."/>
            <person name="Osoegawa K."/>
            <person name="de Jong P.J."/>
            <person name="Hrdy I."/>
            <person name="Horvathova L."/>
            <person name="Zubacova Z."/>
            <person name="Dolezal P."/>
            <person name="Malik S.B."/>
            <person name="Logsdon J.M. Jr."/>
            <person name="Henze K."/>
            <person name="Gupta A."/>
            <person name="Wang C.C."/>
            <person name="Dunne R.L."/>
            <person name="Upcroft J.A."/>
            <person name="Upcroft P."/>
            <person name="White O."/>
            <person name="Salzberg S.L."/>
            <person name="Tang P."/>
            <person name="Chiu C.-H."/>
            <person name="Lee Y.-S."/>
            <person name="Embley T.M."/>
            <person name="Coombs G.H."/>
            <person name="Mottram J.C."/>
            <person name="Tachezy J."/>
            <person name="Fraser-Liggett C.M."/>
            <person name="Johnson P.J."/>
        </authorList>
    </citation>
    <scope>NUCLEOTIDE SEQUENCE [LARGE SCALE GENOMIC DNA]</scope>
    <source>
        <strain evidence="2">G3</strain>
    </source>
</reference>
<dbReference type="InterPro" id="IPR032675">
    <property type="entry name" value="LRR_dom_sf"/>
</dbReference>
<sequence>MNEKPSFDYHLDAHERKSVEKLVPLNQAKIHIAIRADVRINGTKHKKGAVCLSEHMLVFAKKKVIGKSFSMLATLHLLDIISMSTKSDYFIEVASNTDQYTIYTQEAMRLARTIVRDYILSCALIPVSKRFKFVPHDPSKFPKFEPQLSPSQAFQFTYNAACSYFDATYQHRVVQFYHKNLMTNNGLINLNQLPLDLIETNLRSPMDLEPFFYALKYCPYIFGICCTDVIRPDLFKTIAQLIEVNNNIHIVSLENCNIDLGVEELANAIQNNPKCNVRYWDFSGNKFADAEPLMAAFFNYPTPIFFLDLGDCDLSANATTMLFEAISVNKQLWKLQYLHIPGAKITDKSAQIFKKHLQNMNDNGSYNLKSIDFGGIQSGVHHILEGLVSYPQPLENLNIADSKIKTNSLNALITFISHSAYLKELNISGTGLNVSQTTEVIKAIQHNSDICKNFSLHIGGLKLHGKDLTDILNVLKKTPSAWILLDLADSGLEKDDVDTLTKMVPKLPNLASLQLNDNFHHSQTGIGDCLSKLVQIAQLKSVGLKGCKSNGLESELTPVLRALRTNDHILSLDIRNNYGGAEQCNQLAKVVQSNNTLIQLLYDGARPKTVEPILDLLDSMKNSKSLVSVMLPADDTYKALAKLPSKDRARFIPSIASKQDAVYLNALTNQAMKGMMSFMQIKHVPELNDIVEELTGQLAEDLTKVELHLHSAVGSLIGLKLPFASENEVTGDEAHITVVAHGADEYETPEAAQQVVEKVGEDLTNLATLQFNSLAIKRPSLGSRTLRSPANKDYSSEDYYSSDEDYYNSDNDYDSDSDHPRERKRKSVNINADVSQMPQNY</sequence>
<dbReference type="GO" id="GO:0034315">
    <property type="term" value="P:regulation of Arp2/3 complex-mediated actin nucleation"/>
    <property type="evidence" value="ECO:0000318"/>
    <property type="project" value="GO_Central"/>
</dbReference>
<evidence type="ECO:0000313" key="3">
    <source>
        <dbReference type="Proteomes" id="UP000001542"/>
    </source>
</evidence>
<organism evidence="2 3">
    <name type="scientific">Trichomonas vaginalis (strain ATCC PRA-98 / G3)</name>
    <dbReference type="NCBI Taxonomy" id="412133"/>
    <lineage>
        <taxon>Eukaryota</taxon>
        <taxon>Metamonada</taxon>
        <taxon>Parabasalia</taxon>
        <taxon>Trichomonadida</taxon>
        <taxon>Trichomonadidae</taxon>
        <taxon>Trichomonas</taxon>
    </lineage>
</organism>
<dbReference type="KEGG" id="tva:4762524"/>
<dbReference type="eggNOG" id="KOG4242">
    <property type="taxonomic scope" value="Eukaryota"/>
</dbReference>